<accession>A0A1L7WXL4</accession>
<dbReference type="Pfam" id="PF24120">
    <property type="entry name" value="SsdA_C"/>
    <property type="match status" value="1"/>
</dbReference>
<dbReference type="InterPro" id="IPR057517">
    <property type="entry name" value="SsdA-like_C"/>
</dbReference>
<dbReference type="Proteomes" id="UP000184330">
    <property type="component" value="Unassembled WGS sequence"/>
</dbReference>
<dbReference type="EMBL" id="FJOG01000010">
    <property type="protein sequence ID" value="CZR57507.1"/>
    <property type="molecule type" value="Genomic_DNA"/>
</dbReference>
<evidence type="ECO:0000313" key="2">
    <source>
        <dbReference type="EMBL" id="CZR57507.1"/>
    </source>
</evidence>
<dbReference type="STRING" id="576137.A0A1L7WXL4"/>
<proteinExistence type="predicted"/>
<sequence>MSTNDKARDVEDRRPQADIIWWNARNFYIRCPYCSGFHRHGLDSYNPGSRCSHCGQRNGYKYKSPFDKFLEGFDEEQGMADALAETCVDDEGDEVAIYEAAKETVVRKLEDDETWEEKTMTFAISECALGEVSQVKLYLRQTSEAWLFLHGRMNNGDITLIMASCERTTAMVSLLLDEGSDANALTPKNQKERYERAGGSIGSSHSEPVYKEDTFSRDADRREIVRLLVGNEVQDENAYGSPPTLSGCEDYSFRQSPNNQSIVFRGPVEDYPVARNNKTVARLERGSPFPPIAAMSGWSHGAWDSILMSGKDWTREVMRIAAVAELESELDDEYDKRYIGNYDEDRVKNFRIKIGIVEVELKQLEKSTEVKEMRKSQRKLKRKLRVNQQCQERYQNLIDIEQRQPPISLTREPRS</sequence>
<organism evidence="2 3">
    <name type="scientific">Phialocephala subalpina</name>
    <dbReference type="NCBI Taxonomy" id="576137"/>
    <lineage>
        <taxon>Eukaryota</taxon>
        <taxon>Fungi</taxon>
        <taxon>Dikarya</taxon>
        <taxon>Ascomycota</taxon>
        <taxon>Pezizomycotina</taxon>
        <taxon>Leotiomycetes</taxon>
        <taxon>Helotiales</taxon>
        <taxon>Mollisiaceae</taxon>
        <taxon>Phialocephala</taxon>
        <taxon>Phialocephala fortinii species complex</taxon>
    </lineage>
</organism>
<gene>
    <name evidence="2" type="ORF">PAC_07396</name>
</gene>
<feature type="domain" description="Single-strand DNA deaminase toxin A-like C-terminal" evidence="1">
    <location>
        <begin position="293"/>
        <end position="342"/>
    </location>
</feature>
<reference evidence="2 3" key="1">
    <citation type="submission" date="2016-03" db="EMBL/GenBank/DDBJ databases">
        <authorList>
            <person name="Ploux O."/>
        </authorList>
    </citation>
    <scope>NUCLEOTIDE SEQUENCE [LARGE SCALE GENOMIC DNA]</scope>
    <source>
        <strain evidence="2 3">UAMH 11012</strain>
    </source>
</reference>
<name>A0A1L7WXL4_9HELO</name>
<dbReference type="AlphaFoldDB" id="A0A1L7WXL4"/>
<keyword evidence="3" id="KW-1185">Reference proteome</keyword>
<evidence type="ECO:0000313" key="3">
    <source>
        <dbReference type="Proteomes" id="UP000184330"/>
    </source>
</evidence>
<evidence type="ECO:0000259" key="1">
    <source>
        <dbReference type="Pfam" id="PF24120"/>
    </source>
</evidence>
<protein>
    <recommendedName>
        <fullName evidence="1">Single-strand DNA deaminase toxin A-like C-terminal domain-containing protein</fullName>
    </recommendedName>
</protein>
<dbReference type="OrthoDB" id="341259at2759"/>